<dbReference type="EMBL" id="QXDL01000168">
    <property type="protein sequence ID" value="RIH81510.1"/>
    <property type="molecule type" value="Genomic_DNA"/>
</dbReference>
<dbReference type="InterPro" id="IPR011527">
    <property type="entry name" value="ABC1_TM_dom"/>
</dbReference>
<proteinExistence type="predicted"/>
<dbReference type="AlphaFoldDB" id="A0A399EET7"/>
<evidence type="ECO:0000256" key="2">
    <source>
        <dbReference type="ARBA" id="ARBA00022448"/>
    </source>
</evidence>
<evidence type="ECO:0000313" key="13">
    <source>
        <dbReference type="Proteomes" id="UP000265715"/>
    </source>
</evidence>
<evidence type="ECO:0000256" key="7">
    <source>
        <dbReference type="ARBA" id="ARBA00022989"/>
    </source>
</evidence>
<dbReference type="Gene3D" id="3.40.50.300">
    <property type="entry name" value="P-loop containing nucleotide triphosphate hydrolases"/>
    <property type="match status" value="1"/>
</dbReference>
<keyword evidence="13" id="KW-1185">Reference proteome</keyword>
<dbReference type="InterPro" id="IPR003593">
    <property type="entry name" value="AAA+_ATPase"/>
</dbReference>
<evidence type="ECO:0000259" key="10">
    <source>
        <dbReference type="PROSITE" id="PS50893"/>
    </source>
</evidence>
<dbReference type="FunFam" id="3.40.50.300:FF:000221">
    <property type="entry name" value="Multidrug ABC transporter ATP-binding protein"/>
    <property type="match status" value="1"/>
</dbReference>
<dbReference type="Pfam" id="PF00005">
    <property type="entry name" value="ABC_tran"/>
    <property type="match status" value="1"/>
</dbReference>
<feature type="transmembrane region" description="Helical" evidence="9">
    <location>
        <begin position="139"/>
        <end position="159"/>
    </location>
</feature>
<dbReference type="EC" id="3.6.3.-" evidence="12"/>
<keyword evidence="12" id="KW-0378">Hydrolase</keyword>
<dbReference type="InterPro" id="IPR027417">
    <property type="entry name" value="P-loop_NTPase"/>
</dbReference>
<dbReference type="SMART" id="SM00382">
    <property type="entry name" value="AAA"/>
    <property type="match status" value="1"/>
</dbReference>
<dbReference type="GO" id="GO:0016887">
    <property type="term" value="F:ATP hydrolysis activity"/>
    <property type="evidence" value="ECO:0007669"/>
    <property type="project" value="InterPro"/>
</dbReference>
<keyword evidence="7 9" id="KW-1133">Transmembrane helix</keyword>
<dbReference type="Proteomes" id="UP000265715">
    <property type="component" value="Unassembled WGS sequence"/>
</dbReference>
<organism evidence="12 13">
    <name type="scientific">Calidithermus terrae</name>
    <dbReference type="NCBI Taxonomy" id="1408545"/>
    <lineage>
        <taxon>Bacteria</taxon>
        <taxon>Thermotogati</taxon>
        <taxon>Deinococcota</taxon>
        <taxon>Deinococci</taxon>
        <taxon>Thermales</taxon>
        <taxon>Thermaceae</taxon>
        <taxon>Calidithermus</taxon>
    </lineage>
</organism>
<evidence type="ECO:0000256" key="4">
    <source>
        <dbReference type="ARBA" id="ARBA00022692"/>
    </source>
</evidence>
<evidence type="ECO:0000256" key="5">
    <source>
        <dbReference type="ARBA" id="ARBA00022741"/>
    </source>
</evidence>
<dbReference type="SUPFAM" id="SSF52540">
    <property type="entry name" value="P-loop containing nucleoside triphosphate hydrolases"/>
    <property type="match status" value="1"/>
</dbReference>
<evidence type="ECO:0000256" key="9">
    <source>
        <dbReference type="SAM" id="Phobius"/>
    </source>
</evidence>
<dbReference type="InterPro" id="IPR039421">
    <property type="entry name" value="Type_1_exporter"/>
</dbReference>
<keyword evidence="6 12" id="KW-0067">ATP-binding</keyword>
<dbReference type="GO" id="GO:0005886">
    <property type="term" value="C:plasma membrane"/>
    <property type="evidence" value="ECO:0007669"/>
    <property type="project" value="UniProtKB-SubCell"/>
</dbReference>
<sequence length="603" mass="65981">MAIQDVVFGFRYAMRIAPAELAFTTATTLLQGLLPAVVAWLTQRVVSQLAALLGGGTADRQDFLTTAAVLGLAVAGQYLIGPFASYVQTRLNEKVSGLARLSLMEKAAQFKDLRPFEDPQFYNEIQLLQEQALARPSMFVLRTLYLTQNLITIAALLALLAPIAWWIPAVVLASLIPQVAFAASLQNGIWRVMSHTMVEARKLAHYATVLLDAQFAKEVRLFNLGAYFLNLYRRTFETMVAARTPARVRALTFAAALGMVNLGVIAACVLFIADQALRGLAQVGALVLFLQALVGIQDNLANFIQLSASFADDLLYMRQLQQYLAREPGLPEKKPGVRLEPTLPPRVEYRGVSFAYLPGVPVLKGISLTLEPGKVYAIVGENGAGKTSLVKLLMRFYDPTEGQILVNGHDLRDLDLDAWRRRITAVFQDFARYNLTVFENIALGGVDLPQLEARVEAAAAKSGIGPVVDSLEAGYQTQIGRPFGGIELSGGQWQKLALARGFMRGETADLVVLDEPTAALDPRSEHELYLNFAELSRGKTVLLITHRLASVQMADHIFVLKDGCVVEQGSHTELLRLNGEYRALWDLQAAAYNTPVGANGIVD</sequence>
<keyword evidence="2" id="KW-0813">Transport</keyword>
<evidence type="ECO:0000256" key="3">
    <source>
        <dbReference type="ARBA" id="ARBA00022475"/>
    </source>
</evidence>
<dbReference type="GO" id="GO:0005524">
    <property type="term" value="F:ATP binding"/>
    <property type="evidence" value="ECO:0007669"/>
    <property type="project" value="UniProtKB-KW"/>
</dbReference>
<feature type="domain" description="ABC transporter" evidence="10">
    <location>
        <begin position="347"/>
        <end position="587"/>
    </location>
</feature>
<gene>
    <name evidence="12" type="primary">msbA_5</name>
    <name evidence="12" type="ORF">Mterra_03113</name>
</gene>
<protein>
    <submittedName>
        <fullName evidence="12">Lipid A export ATP-binding/permease protein MsbA</fullName>
        <ecNumber evidence="12">3.6.3.-</ecNumber>
    </submittedName>
</protein>
<dbReference type="InterPro" id="IPR017871">
    <property type="entry name" value="ABC_transporter-like_CS"/>
</dbReference>
<keyword evidence="8 9" id="KW-0472">Membrane</keyword>
<dbReference type="SUPFAM" id="SSF90123">
    <property type="entry name" value="ABC transporter transmembrane region"/>
    <property type="match status" value="1"/>
</dbReference>
<dbReference type="InterPro" id="IPR003439">
    <property type="entry name" value="ABC_transporter-like_ATP-bd"/>
</dbReference>
<dbReference type="PROSITE" id="PS00211">
    <property type="entry name" value="ABC_TRANSPORTER_1"/>
    <property type="match status" value="1"/>
</dbReference>
<reference evidence="12 13" key="1">
    <citation type="submission" date="2018-08" db="EMBL/GenBank/DDBJ databases">
        <title>Meiothermus terrae DSM 26712 genome sequencing project.</title>
        <authorList>
            <person name="Da Costa M.S."/>
            <person name="Albuquerque L."/>
            <person name="Raposo P."/>
            <person name="Froufe H.J.C."/>
            <person name="Barroso C.S."/>
            <person name="Egas C."/>
        </authorList>
    </citation>
    <scope>NUCLEOTIDE SEQUENCE [LARGE SCALE GENOMIC DNA]</scope>
    <source>
        <strain evidence="12 13">DSM 26712</strain>
    </source>
</reference>
<feature type="transmembrane region" description="Helical" evidence="9">
    <location>
        <begin position="21"/>
        <end position="43"/>
    </location>
</feature>
<accession>A0A399EET7</accession>
<keyword evidence="5" id="KW-0547">Nucleotide-binding</keyword>
<feature type="transmembrane region" description="Helical" evidence="9">
    <location>
        <begin position="165"/>
        <end position="185"/>
    </location>
</feature>
<name>A0A399EET7_9DEIN</name>
<dbReference type="PANTHER" id="PTHR43394:SF1">
    <property type="entry name" value="ATP-BINDING CASSETTE SUB-FAMILY B MEMBER 10, MITOCHONDRIAL"/>
    <property type="match status" value="1"/>
</dbReference>
<evidence type="ECO:0000259" key="11">
    <source>
        <dbReference type="PROSITE" id="PS50929"/>
    </source>
</evidence>
<dbReference type="PANTHER" id="PTHR43394">
    <property type="entry name" value="ATP-DEPENDENT PERMEASE MDL1, MITOCHONDRIAL"/>
    <property type="match status" value="1"/>
</dbReference>
<dbReference type="PROSITE" id="PS50893">
    <property type="entry name" value="ABC_TRANSPORTER_2"/>
    <property type="match status" value="1"/>
</dbReference>
<dbReference type="PROSITE" id="PS50929">
    <property type="entry name" value="ABC_TM1F"/>
    <property type="match status" value="1"/>
</dbReference>
<keyword evidence="3" id="KW-1003">Cell membrane</keyword>
<evidence type="ECO:0000313" key="12">
    <source>
        <dbReference type="EMBL" id="RIH81510.1"/>
    </source>
</evidence>
<keyword evidence="4 9" id="KW-0812">Transmembrane</keyword>
<evidence type="ECO:0000256" key="1">
    <source>
        <dbReference type="ARBA" id="ARBA00004651"/>
    </source>
</evidence>
<evidence type="ECO:0000256" key="6">
    <source>
        <dbReference type="ARBA" id="ARBA00022840"/>
    </source>
</evidence>
<feature type="transmembrane region" description="Helical" evidence="9">
    <location>
        <begin position="250"/>
        <end position="273"/>
    </location>
</feature>
<evidence type="ECO:0000256" key="8">
    <source>
        <dbReference type="ARBA" id="ARBA00023136"/>
    </source>
</evidence>
<dbReference type="Gene3D" id="1.20.1560.10">
    <property type="entry name" value="ABC transporter type 1, transmembrane domain"/>
    <property type="match status" value="1"/>
</dbReference>
<comment type="subcellular location">
    <subcellularLocation>
        <location evidence="1">Cell membrane</location>
        <topology evidence="1">Multi-pass membrane protein</topology>
    </subcellularLocation>
</comment>
<dbReference type="InterPro" id="IPR036640">
    <property type="entry name" value="ABC1_TM_sf"/>
</dbReference>
<feature type="domain" description="ABC transmembrane type-1" evidence="11">
    <location>
        <begin position="21"/>
        <end position="312"/>
    </location>
</feature>
<dbReference type="GO" id="GO:0015421">
    <property type="term" value="F:ABC-type oligopeptide transporter activity"/>
    <property type="evidence" value="ECO:0007669"/>
    <property type="project" value="TreeGrafter"/>
</dbReference>
<feature type="transmembrane region" description="Helical" evidence="9">
    <location>
        <begin position="63"/>
        <end position="84"/>
    </location>
</feature>
<comment type="caution">
    <text evidence="12">The sequence shown here is derived from an EMBL/GenBank/DDBJ whole genome shotgun (WGS) entry which is preliminary data.</text>
</comment>